<evidence type="ECO:0000256" key="11">
    <source>
        <dbReference type="ARBA" id="ARBA00022827"/>
    </source>
</evidence>
<evidence type="ECO:0000256" key="6">
    <source>
        <dbReference type="ARBA" id="ARBA00011738"/>
    </source>
</evidence>
<dbReference type="PROSITE" id="PS00191">
    <property type="entry name" value="CYTOCHROME_B5_1"/>
    <property type="match status" value="1"/>
</dbReference>
<evidence type="ECO:0000256" key="9">
    <source>
        <dbReference type="ARBA" id="ARBA00022630"/>
    </source>
</evidence>
<feature type="domain" description="Cytochrome b5 heme-binding" evidence="19">
    <location>
        <begin position="515"/>
        <end position="590"/>
    </location>
</feature>
<dbReference type="InterPro" id="IPR018506">
    <property type="entry name" value="Cyt_B5_heme-BS"/>
</dbReference>
<evidence type="ECO:0000313" key="21">
    <source>
        <dbReference type="EMBL" id="KAL1893321.1"/>
    </source>
</evidence>
<evidence type="ECO:0000256" key="18">
    <source>
        <dbReference type="SAM" id="MobiDB-lite"/>
    </source>
</evidence>
<keyword evidence="10" id="KW-0479">Metal-binding</keyword>
<evidence type="ECO:0000256" key="4">
    <source>
        <dbReference type="ARBA" id="ARBA00003838"/>
    </source>
</evidence>
<keyword evidence="7" id="KW-0500">Molybdenum</keyword>
<dbReference type="InterPro" id="IPR001199">
    <property type="entry name" value="Cyt_B5-like_heme/steroid-bd"/>
</dbReference>
<dbReference type="Gene3D" id="3.90.420.10">
    <property type="entry name" value="Oxidoreductase, molybdopterin-binding domain"/>
    <property type="match status" value="1"/>
</dbReference>
<dbReference type="InterPro" id="IPR017927">
    <property type="entry name" value="FAD-bd_FR_type"/>
</dbReference>
<comment type="subunit">
    <text evidence="6">Homodimer.</text>
</comment>
<dbReference type="InterPro" id="IPR012137">
    <property type="entry name" value="Nitr_rd_NADH"/>
</dbReference>
<evidence type="ECO:0000256" key="8">
    <source>
        <dbReference type="ARBA" id="ARBA00022617"/>
    </source>
</evidence>
<dbReference type="Gene3D" id="3.40.50.80">
    <property type="entry name" value="Nucleotide-binding domain of ferredoxin-NADP reductase (FNR) module"/>
    <property type="match status" value="1"/>
</dbReference>
<keyword evidence="12" id="KW-0560">Oxidoreductase</keyword>
<dbReference type="InterPro" id="IPR001709">
    <property type="entry name" value="Flavoprot_Pyr_Nucl_cyt_Rdtase"/>
</dbReference>
<dbReference type="InterPro" id="IPR000572">
    <property type="entry name" value="OxRdtase_Mopterin-bd_dom"/>
</dbReference>
<evidence type="ECO:0000256" key="14">
    <source>
        <dbReference type="ARBA" id="ARBA00023063"/>
    </source>
</evidence>
<dbReference type="InterPro" id="IPR039261">
    <property type="entry name" value="FNR_nucleotide-bd"/>
</dbReference>
<dbReference type="SUPFAM" id="SSF81296">
    <property type="entry name" value="E set domains"/>
    <property type="match status" value="1"/>
</dbReference>
<dbReference type="InterPro" id="IPR036400">
    <property type="entry name" value="Cyt_B5-like_heme/steroid_sf"/>
</dbReference>
<accession>A0ABR3YZH0</accession>
<dbReference type="PRINTS" id="PR00363">
    <property type="entry name" value="CYTOCHROMEB5"/>
</dbReference>
<dbReference type="Pfam" id="PF03404">
    <property type="entry name" value="Mo-co_dimer"/>
    <property type="match status" value="1"/>
</dbReference>
<dbReference type="Gene3D" id="2.60.40.650">
    <property type="match status" value="1"/>
</dbReference>
<dbReference type="PROSITE" id="PS00559">
    <property type="entry name" value="MOLYBDOPTERIN_EUK"/>
    <property type="match status" value="1"/>
</dbReference>
<keyword evidence="9" id="KW-0285">Flavoprotein</keyword>
<dbReference type="InterPro" id="IPR036374">
    <property type="entry name" value="OxRdtase_Mopterin-bd_sf"/>
</dbReference>
<dbReference type="Pfam" id="PF00175">
    <property type="entry name" value="NAD_binding_1"/>
    <property type="match status" value="1"/>
</dbReference>
<evidence type="ECO:0000256" key="15">
    <source>
        <dbReference type="ARBA" id="ARBA00023157"/>
    </source>
</evidence>
<evidence type="ECO:0000256" key="7">
    <source>
        <dbReference type="ARBA" id="ARBA00022505"/>
    </source>
</evidence>
<feature type="region of interest" description="Disordered" evidence="18">
    <location>
        <begin position="40"/>
        <end position="60"/>
    </location>
</feature>
<evidence type="ECO:0000256" key="13">
    <source>
        <dbReference type="ARBA" id="ARBA00023004"/>
    </source>
</evidence>
<dbReference type="SUPFAM" id="SSF52343">
    <property type="entry name" value="Ferredoxin reductase-like, C-terminal NADP-linked domain"/>
    <property type="match status" value="1"/>
</dbReference>
<dbReference type="InterPro" id="IPR008335">
    <property type="entry name" value="Mopterin_OxRdtase_euk"/>
</dbReference>
<comment type="cofactor">
    <cofactor evidence="1">
        <name>Mo-molybdopterin</name>
        <dbReference type="ChEBI" id="CHEBI:71302"/>
    </cofactor>
</comment>
<feature type="domain" description="FAD-binding FR-type" evidence="20">
    <location>
        <begin position="618"/>
        <end position="729"/>
    </location>
</feature>
<comment type="function">
    <text evidence="4 17">Nitrate reductase is a key enzyme involved in the first step of nitrate assimilation in plants, fungi and bacteria.</text>
</comment>
<evidence type="ECO:0000256" key="2">
    <source>
        <dbReference type="ARBA" id="ARBA00001971"/>
    </source>
</evidence>
<dbReference type="InterPro" id="IPR001433">
    <property type="entry name" value="OxRdtase_FAD/NAD-bd"/>
</dbReference>
<keyword evidence="14 17" id="KW-0534">Nitrate assimilation</keyword>
<dbReference type="Pfam" id="PF00173">
    <property type="entry name" value="Cyt-b5"/>
    <property type="match status" value="1"/>
</dbReference>
<reference evidence="21 22" key="1">
    <citation type="journal article" date="2024" name="IMA Fungus">
        <title>IMA Genome - F19 : A genome assembly and annotation guide to empower mycologists, including annotated draft genome sequences of Ceratocystis pirilliformis, Diaporthe australafricana, Fusarium ophioides, Paecilomyces lecythidis, and Sporothrix stenoceras.</title>
        <authorList>
            <person name="Aylward J."/>
            <person name="Wilson A.M."/>
            <person name="Visagie C.M."/>
            <person name="Spraker J."/>
            <person name="Barnes I."/>
            <person name="Buitendag C."/>
            <person name="Ceriani C."/>
            <person name="Del Mar Angel L."/>
            <person name="du Plessis D."/>
            <person name="Fuchs T."/>
            <person name="Gasser K."/>
            <person name="Kramer D."/>
            <person name="Li W."/>
            <person name="Munsamy K."/>
            <person name="Piso A."/>
            <person name="Price J.L."/>
            <person name="Sonnekus B."/>
            <person name="Thomas C."/>
            <person name="van der Nest A."/>
            <person name="van Dijk A."/>
            <person name="van Heerden A."/>
            <person name="van Vuuren N."/>
            <person name="Yilmaz N."/>
            <person name="Duong T.A."/>
            <person name="van der Merwe N.A."/>
            <person name="Wingfield M.J."/>
            <person name="Wingfield B.D."/>
        </authorList>
    </citation>
    <scope>NUCLEOTIDE SEQUENCE [LARGE SCALE GENOMIC DNA]</scope>
    <source>
        <strain evidence="21 22">CMW 5346</strain>
    </source>
</reference>
<dbReference type="PIRSF" id="PIRSF000233">
    <property type="entry name" value="Nitr_rd_NADH"/>
    <property type="match status" value="1"/>
</dbReference>
<keyword evidence="11" id="KW-0274">FAD</keyword>
<evidence type="ECO:0000313" key="22">
    <source>
        <dbReference type="Proteomes" id="UP001583186"/>
    </source>
</evidence>
<dbReference type="InterPro" id="IPR022407">
    <property type="entry name" value="OxRdtase_Mopterin_BS"/>
</dbReference>
<dbReference type="PRINTS" id="PR00371">
    <property type="entry name" value="FPNCR"/>
</dbReference>
<dbReference type="Gene3D" id="2.40.30.10">
    <property type="entry name" value="Translation factors"/>
    <property type="match status" value="1"/>
</dbReference>
<dbReference type="Pfam" id="PF00174">
    <property type="entry name" value="Oxidored_molyb"/>
    <property type="match status" value="1"/>
</dbReference>
<dbReference type="CDD" id="cd06183">
    <property type="entry name" value="cyt_b5_reduct_like"/>
    <property type="match status" value="1"/>
</dbReference>
<dbReference type="SUPFAM" id="SSF56524">
    <property type="entry name" value="Oxidoreductase molybdopterin-binding domain"/>
    <property type="match status" value="1"/>
</dbReference>
<evidence type="ECO:0000259" key="19">
    <source>
        <dbReference type="PROSITE" id="PS50255"/>
    </source>
</evidence>
<dbReference type="Pfam" id="PF00970">
    <property type="entry name" value="FAD_binding_6"/>
    <property type="match status" value="1"/>
</dbReference>
<evidence type="ECO:0000259" key="20">
    <source>
        <dbReference type="PROSITE" id="PS51384"/>
    </source>
</evidence>
<evidence type="ECO:0000256" key="10">
    <source>
        <dbReference type="ARBA" id="ARBA00022723"/>
    </source>
</evidence>
<protein>
    <recommendedName>
        <fullName evidence="17">Nitrate reductase</fullName>
    </recommendedName>
</protein>
<proteinExistence type="inferred from homology"/>
<dbReference type="Gene3D" id="3.10.120.10">
    <property type="entry name" value="Cytochrome b5-like heme/steroid binding domain"/>
    <property type="match status" value="1"/>
</dbReference>
<comment type="caution">
    <text evidence="21">The sequence shown here is derived from an EMBL/GenBank/DDBJ whole genome shotgun (WGS) entry which is preliminary data.</text>
</comment>
<evidence type="ECO:0000256" key="3">
    <source>
        <dbReference type="ARBA" id="ARBA00001974"/>
    </source>
</evidence>
<evidence type="ECO:0000256" key="16">
    <source>
        <dbReference type="ARBA" id="ARBA00049155"/>
    </source>
</evidence>
<organism evidence="21 22">
    <name type="scientific">Sporothrix stenoceras</name>
    <dbReference type="NCBI Taxonomy" id="5173"/>
    <lineage>
        <taxon>Eukaryota</taxon>
        <taxon>Fungi</taxon>
        <taxon>Dikarya</taxon>
        <taxon>Ascomycota</taxon>
        <taxon>Pezizomycotina</taxon>
        <taxon>Sordariomycetes</taxon>
        <taxon>Sordariomycetidae</taxon>
        <taxon>Ophiostomatales</taxon>
        <taxon>Ophiostomataceae</taxon>
        <taxon>Sporothrix</taxon>
    </lineage>
</organism>
<comment type="catalytic activity">
    <reaction evidence="16">
        <text>nitrite + NADP(+) + H2O = nitrate + NADPH + H(+)</text>
        <dbReference type="Rhea" id="RHEA:19061"/>
        <dbReference type="ChEBI" id="CHEBI:15377"/>
        <dbReference type="ChEBI" id="CHEBI:15378"/>
        <dbReference type="ChEBI" id="CHEBI:16301"/>
        <dbReference type="ChEBI" id="CHEBI:17632"/>
        <dbReference type="ChEBI" id="CHEBI:57783"/>
        <dbReference type="ChEBI" id="CHEBI:58349"/>
        <dbReference type="EC" id="1.7.1.3"/>
    </reaction>
</comment>
<dbReference type="InterPro" id="IPR014756">
    <property type="entry name" value="Ig_E-set"/>
</dbReference>
<gene>
    <name evidence="21" type="ORF">Sste5346_006498</name>
</gene>
<dbReference type="Proteomes" id="UP001583186">
    <property type="component" value="Unassembled WGS sequence"/>
</dbReference>
<sequence>MLTTTQLLSPKTALLSSLPLQFKPQPLSVIDEALASVPLPPSRPPVSQVLDKDKETPDKHVTRDSRLIRLTGVHPFNAEAPLTALYREGFITSVDLFYVRNHGPVPQVFDDEVWSWELSIEGLVENPFTITLRELVEEFEQITLPVTLVCAGNRRKEQNTVRKSKGFSWGPAGLSTALFTGTLMANVLRKAKPMRGAKFVCMEGADNLPNGHYGTSLKLNWAMDPNRGIMLAHGMNGAPLRPDHGRPLRAVVPGQIGGRSVKWLRRLMVTAEPSDNWYHYYDNKVLPTTVTPEQSAAEPAWWKDERYAIYDLNVNSAVAEPQHNEIIDLASHAPDYTIRGYAYSGGGRRVTRMEISLDSGKSWRLADVQYPEDRYRDVDIDLYGGRLDMSARETCFCWCFWAYTLPVYELQSADSILVRGMDEAMMCQPRDMYWSVLGMMNNPWFRVAIIKTGEASLRFEHPTSLTPGEQGWMESVKKSGGDLLNGRWGEKSSADSDQPITPPPEEVRMTNPDVKRVFTIDEFKTESSQARPLFVINGEVYDGTGYLKDHPGGAQSIQAVAASDATEEFMAIHSENAKLMMPSYHIGSLDEQGRQALHNQDLNAEALSPTRAVFLDARHWAKAVLSEIISVSWDTKVFVFKLDHEDQEVGLPVGQHLMLRVKDQNTDEAILRAYTPVSDNTHKGTLKLLVKLYLPTPSEPGGRMTTALNKVPIGTALEFKGPVGKFEYIGRGKATIGGTERSVSSFVMICGGSGITPIFQVFRAVVRDADDTTPCTVLDGNRNEEDILCRQELNDLCLAAQRKRPDAGGCEVIHALSKPPTGWTGLCGRISENLLREKAAPAENRLALVCGPPAMEKMVRDTLGQIGWKESDLVFF</sequence>
<dbReference type="SUPFAM" id="SSF55856">
    <property type="entry name" value="Cytochrome b5-like heme/steroid binding domain"/>
    <property type="match status" value="1"/>
</dbReference>
<keyword evidence="15" id="KW-1015">Disulfide bond</keyword>
<dbReference type="PRINTS" id="PR00407">
    <property type="entry name" value="EUMOPTERIN"/>
</dbReference>
<dbReference type="InterPro" id="IPR008333">
    <property type="entry name" value="Cbr1-like_FAD-bd_dom"/>
</dbReference>
<dbReference type="PROSITE" id="PS50255">
    <property type="entry name" value="CYTOCHROME_B5_2"/>
    <property type="match status" value="1"/>
</dbReference>
<comment type="cofactor">
    <cofactor evidence="2">
        <name>heme</name>
        <dbReference type="ChEBI" id="CHEBI:30413"/>
    </cofactor>
</comment>
<name>A0ABR3YZH0_9PEZI</name>
<keyword evidence="13" id="KW-0408">Iron</keyword>
<dbReference type="EMBL" id="JAWCUI010000038">
    <property type="protein sequence ID" value="KAL1893321.1"/>
    <property type="molecule type" value="Genomic_DNA"/>
</dbReference>
<dbReference type="InterPro" id="IPR017938">
    <property type="entry name" value="Riboflavin_synthase-like_b-brl"/>
</dbReference>
<dbReference type="InterPro" id="IPR005066">
    <property type="entry name" value="MoCF_OxRdtse_dimer"/>
</dbReference>
<evidence type="ECO:0000256" key="5">
    <source>
        <dbReference type="ARBA" id="ARBA00006253"/>
    </source>
</evidence>
<feature type="compositionally biased region" description="Basic and acidic residues" evidence="18">
    <location>
        <begin position="50"/>
        <end position="60"/>
    </location>
</feature>
<dbReference type="SMART" id="SM01117">
    <property type="entry name" value="Cyt-b5"/>
    <property type="match status" value="1"/>
</dbReference>
<feature type="region of interest" description="Disordered" evidence="18">
    <location>
        <begin position="487"/>
        <end position="509"/>
    </location>
</feature>
<dbReference type="PRINTS" id="PR00406">
    <property type="entry name" value="CYTB5RDTASE"/>
</dbReference>
<comment type="similarity">
    <text evidence="5 17">Belongs to the nitrate reductase family.</text>
</comment>
<comment type="cofactor">
    <cofactor evidence="3">
        <name>FAD</name>
        <dbReference type="ChEBI" id="CHEBI:57692"/>
    </cofactor>
</comment>
<evidence type="ECO:0000256" key="1">
    <source>
        <dbReference type="ARBA" id="ARBA00001924"/>
    </source>
</evidence>
<evidence type="ECO:0000256" key="17">
    <source>
        <dbReference type="PIRNR" id="PIRNR000233"/>
    </source>
</evidence>
<dbReference type="PANTHER" id="PTHR19372">
    <property type="entry name" value="SULFITE REDUCTASE"/>
    <property type="match status" value="1"/>
</dbReference>
<keyword evidence="8" id="KW-0349">Heme</keyword>
<dbReference type="SUPFAM" id="SSF63380">
    <property type="entry name" value="Riboflavin synthase domain-like"/>
    <property type="match status" value="1"/>
</dbReference>
<evidence type="ECO:0000256" key="12">
    <source>
        <dbReference type="ARBA" id="ARBA00023002"/>
    </source>
</evidence>
<dbReference type="PROSITE" id="PS51384">
    <property type="entry name" value="FAD_FR"/>
    <property type="match status" value="1"/>
</dbReference>
<keyword evidence="22" id="KW-1185">Reference proteome</keyword>
<dbReference type="PANTHER" id="PTHR19372:SF7">
    <property type="entry name" value="SULFITE OXIDASE, MITOCHONDRIAL"/>
    <property type="match status" value="1"/>
</dbReference>